<comment type="similarity">
    <text evidence="2">Belongs to the protein kinase superfamily. CAMK Ser/Thr protein kinase family. SNF1 subfamily.</text>
</comment>
<dbReference type="SUPFAM" id="SSF56112">
    <property type="entry name" value="Protein kinase-like (PK-like)"/>
    <property type="match status" value="1"/>
</dbReference>
<dbReference type="OrthoDB" id="193931at2759"/>
<evidence type="ECO:0000256" key="13">
    <source>
        <dbReference type="ARBA" id="ARBA00047899"/>
    </source>
</evidence>
<dbReference type="PANTHER" id="PTHR24346">
    <property type="entry name" value="MAP/MICROTUBULE AFFINITY-REGULATING KINASE"/>
    <property type="match status" value="1"/>
</dbReference>
<feature type="domain" description="KA1" evidence="17">
    <location>
        <begin position="544"/>
        <end position="593"/>
    </location>
</feature>
<dbReference type="FunFam" id="3.30.200.20:FF:000003">
    <property type="entry name" value="Non-specific serine/threonine protein kinase"/>
    <property type="match status" value="1"/>
</dbReference>
<dbReference type="Gene3D" id="1.10.510.10">
    <property type="entry name" value="Transferase(Phosphotransferase) domain 1"/>
    <property type="match status" value="1"/>
</dbReference>
<comment type="catalytic activity">
    <reaction evidence="13">
        <text>L-threonyl-[protein] + ATP = O-phospho-L-threonyl-[protein] + ADP + H(+)</text>
        <dbReference type="Rhea" id="RHEA:46608"/>
        <dbReference type="Rhea" id="RHEA-COMP:11060"/>
        <dbReference type="Rhea" id="RHEA-COMP:11605"/>
        <dbReference type="ChEBI" id="CHEBI:15378"/>
        <dbReference type="ChEBI" id="CHEBI:30013"/>
        <dbReference type="ChEBI" id="CHEBI:30616"/>
        <dbReference type="ChEBI" id="CHEBI:61977"/>
        <dbReference type="ChEBI" id="CHEBI:456216"/>
        <dbReference type="EC" id="2.7.11.1"/>
    </reaction>
</comment>
<dbReference type="Pfam" id="PF21594">
    <property type="entry name" value="UBA_MELK"/>
    <property type="match status" value="1"/>
</dbReference>
<feature type="binding site" evidence="15">
    <location>
        <position position="41"/>
    </location>
    <ligand>
        <name>ATP</name>
        <dbReference type="ChEBI" id="CHEBI:30616"/>
    </ligand>
</feature>
<organism evidence="18 19">
    <name type="scientific">Intoshia linei</name>
    <dbReference type="NCBI Taxonomy" id="1819745"/>
    <lineage>
        <taxon>Eukaryota</taxon>
        <taxon>Metazoa</taxon>
        <taxon>Spiralia</taxon>
        <taxon>Lophotrochozoa</taxon>
        <taxon>Mesozoa</taxon>
        <taxon>Orthonectida</taxon>
        <taxon>Rhopaluridae</taxon>
        <taxon>Intoshia</taxon>
    </lineage>
</organism>
<keyword evidence="12" id="KW-0131">Cell cycle</keyword>
<dbReference type="EMBL" id="LWCA01000200">
    <property type="protein sequence ID" value="OAF70005.1"/>
    <property type="molecule type" value="Genomic_DNA"/>
</dbReference>
<dbReference type="EC" id="2.7.11.1" evidence="3"/>
<reference evidence="18 19" key="1">
    <citation type="submission" date="2016-04" db="EMBL/GenBank/DDBJ databases">
        <title>The genome of Intoshia linei affirms orthonectids as highly simplified spiralians.</title>
        <authorList>
            <person name="Mikhailov K.V."/>
            <person name="Slusarev G.S."/>
            <person name="Nikitin M.A."/>
            <person name="Logacheva M.D."/>
            <person name="Penin A."/>
            <person name="Aleoshin V."/>
            <person name="Panchin Y.V."/>
        </authorList>
    </citation>
    <scope>NUCLEOTIDE SEQUENCE [LARGE SCALE GENOMIC DNA]</scope>
    <source>
        <strain evidence="18">Intl2013</strain>
        <tissue evidence="18">Whole animal</tissue>
    </source>
</reference>
<dbReference type="InterPro" id="IPR017441">
    <property type="entry name" value="Protein_kinase_ATP_BS"/>
</dbReference>
<dbReference type="Gene3D" id="3.30.310.80">
    <property type="entry name" value="Kinase associated domain 1, KA1"/>
    <property type="match status" value="1"/>
</dbReference>
<keyword evidence="19" id="KW-1185">Reference proteome</keyword>
<evidence type="ECO:0000256" key="9">
    <source>
        <dbReference type="ARBA" id="ARBA00022840"/>
    </source>
</evidence>
<dbReference type="GO" id="GO:0008289">
    <property type="term" value="F:lipid binding"/>
    <property type="evidence" value="ECO:0007669"/>
    <property type="project" value="UniProtKB-KW"/>
</dbReference>
<dbReference type="SMART" id="SM00220">
    <property type="entry name" value="S_TKc"/>
    <property type="match status" value="1"/>
</dbReference>
<comment type="catalytic activity">
    <reaction evidence="14">
        <text>L-seryl-[protein] + ATP = O-phospho-L-seryl-[protein] + ADP + H(+)</text>
        <dbReference type="Rhea" id="RHEA:17989"/>
        <dbReference type="Rhea" id="RHEA-COMP:9863"/>
        <dbReference type="Rhea" id="RHEA-COMP:11604"/>
        <dbReference type="ChEBI" id="CHEBI:15378"/>
        <dbReference type="ChEBI" id="CHEBI:29999"/>
        <dbReference type="ChEBI" id="CHEBI:30616"/>
        <dbReference type="ChEBI" id="CHEBI:83421"/>
        <dbReference type="ChEBI" id="CHEBI:456216"/>
        <dbReference type="EC" id="2.7.11.1"/>
    </reaction>
</comment>
<dbReference type="PROSITE" id="PS00108">
    <property type="entry name" value="PROTEIN_KINASE_ST"/>
    <property type="match status" value="1"/>
</dbReference>
<evidence type="ECO:0000313" key="19">
    <source>
        <dbReference type="Proteomes" id="UP000078046"/>
    </source>
</evidence>
<evidence type="ECO:0000256" key="15">
    <source>
        <dbReference type="PROSITE-ProRule" id="PRU10141"/>
    </source>
</evidence>
<protein>
    <recommendedName>
        <fullName evidence="3">non-specific serine/threonine protein kinase</fullName>
        <ecNumber evidence="3">2.7.11.1</ecNumber>
    </recommendedName>
</protein>
<evidence type="ECO:0000256" key="11">
    <source>
        <dbReference type="ARBA" id="ARBA00023136"/>
    </source>
</evidence>
<dbReference type="InterPro" id="IPR048637">
    <property type="entry name" value="MELK_UBA"/>
</dbReference>
<accession>A0A177B6Y5</accession>
<dbReference type="InterPro" id="IPR001772">
    <property type="entry name" value="KA1_dom"/>
</dbReference>
<evidence type="ECO:0000256" key="7">
    <source>
        <dbReference type="ARBA" id="ARBA00022741"/>
    </source>
</evidence>
<keyword evidence="8" id="KW-0418">Kinase</keyword>
<comment type="subcellular location">
    <subcellularLocation>
        <location evidence="1">Cell membrane</location>
        <topology evidence="1">Peripheral membrane protein</topology>
    </subcellularLocation>
</comment>
<evidence type="ECO:0000256" key="2">
    <source>
        <dbReference type="ARBA" id="ARBA00006234"/>
    </source>
</evidence>
<name>A0A177B6Y5_9BILA</name>
<evidence type="ECO:0000256" key="3">
    <source>
        <dbReference type="ARBA" id="ARBA00012513"/>
    </source>
</evidence>
<keyword evidence="9 15" id="KW-0067">ATP-binding</keyword>
<dbReference type="Pfam" id="PF00069">
    <property type="entry name" value="Pkinase"/>
    <property type="match status" value="1"/>
</dbReference>
<evidence type="ECO:0000256" key="8">
    <source>
        <dbReference type="ARBA" id="ARBA00022777"/>
    </source>
</evidence>
<dbReference type="PROSITE" id="PS50032">
    <property type="entry name" value="KA1"/>
    <property type="match status" value="1"/>
</dbReference>
<dbReference type="SUPFAM" id="SSF103243">
    <property type="entry name" value="KA1-like"/>
    <property type="match status" value="1"/>
</dbReference>
<dbReference type="InterPro" id="IPR028375">
    <property type="entry name" value="KA1/Ssp2_C"/>
</dbReference>
<evidence type="ECO:0000313" key="18">
    <source>
        <dbReference type="EMBL" id="OAF70005.1"/>
    </source>
</evidence>
<dbReference type="GO" id="GO:0004674">
    <property type="term" value="F:protein serine/threonine kinase activity"/>
    <property type="evidence" value="ECO:0007669"/>
    <property type="project" value="UniProtKB-KW"/>
</dbReference>
<dbReference type="InterPro" id="IPR011009">
    <property type="entry name" value="Kinase-like_dom_sf"/>
</dbReference>
<keyword evidence="5" id="KW-0723">Serine/threonine-protein kinase</keyword>
<evidence type="ECO:0000256" key="10">
    <source>
        <dbReference type="ARBA" id="ARBA00023121"/>
    </source>
</evidence>
<dbReference type="InterPro" id="IPR008271">
    <property type="entry name" value="Ser/Thr_kinase_AS"/>
</dbReference>
<dbReference type="AlphaFoldDB" id="A0A177B6Y5"/>
<evidence type="ECO:0000256" key="6">
    <source>
        <dbReference type="ARBA" id="ARBA00022679"/>
    </source>
</evidence>
<evidence type="ECO:0000256" key="4">
    <source>
        <dbReference type="ARBA" id="ARBA00022475"/>
    </source>
</evidence>
<evidence type="ECO:0000256" key="1">
    <source>
        <dbReference type="ARBA" id="ARBA00004202"/>
    </source>
</evidence>
<feature type="domain" description="Protein kinase" evidence="16">
    <location>
        <begin position="12"/>
        <end position="264"/>
    </location>
</feature>
<dbReference type="PANTHER" id="PTHR24346:SF30">
    <property type="entry name" value="MATERNAL EMBRYONIC LEUCINE ZIPPER KINASE"/>
    <property type="match status" value="1"/>
</dbReference>
<evidence type="ECO:0000256" key="5">
    <source>
        <dbReference type="ARBA" id="ARBA00022527"/>
    </source>
</evidence>
<dbReference type="InterPro" id="IPR000719">
    <property type="entry name" value="Prot_kinase_dom"/>
</dbReference>
<evidence type="ECO:0000259" key="17">
    <source>
        <dbReference type="PROSITE" id="PS50032"/>
    </source>
</evidence>
<dbReference type="GO" id="GO:0035556">
    <property type="term" value="P:intracellular signal transduction"/>
    <property type="evidence" value="ECO:0007669"/>
    <property type="project" value="TreeGrafter"/>
</dbReference>
<keyword evidence="11" id="KW-0472">Membrane</keyword>
<dbReference type="Proteomes" id="UP000078046">
    <property type="component" value="Unassembled WGS sequence"/>
</dbReference>
<dbReference type="Pfam" id="PF02149">
    <property type="entry name" value="KA1"/>
    <property type="match status" value="1"/>
</dbReference>
<dbReference type="PROSITE" id="PS50011">
    <property type="entry name" value="PROTEIN_KINASE_DOM"/>
    <property type="match status" value="1"/>
</dbReference>
<dbReference type="GO" id="GO:0005886">
    <property type="term" value="C:plasma membrane"/>
    <property type="evidence" value="ECO:0007669"/>
    <property type="project" value="UniProtKB-SubCell"/>
</dbReference>
<dbReference type="GO" id="GO:0005737">
    <property type="term" value="C:cytoplasm"/>
    <property type="evidence" value="ECO:0007669"/>
    <property type="project" value="TreeGrafter"/>
</dbReference>
<dbReference type="FunFam" id="1.10.510.10:FF:000271">
    <property type="entry name" value="Non-specific serine/threonine protein kinase"/>
    <property type="match status" value="1"/>
</dbReference>
<dbReference type="GO" id="GO:0005524">
    <property type="term" value="F:ATP binding"/>
    <property type="evidence" value="ECO:0007669"/>
    <property type="project" value="UniProtKB-UniRule"/>
</dbReference>
<comment type="caution">
    <text evidence="18">The sequence shown here is derived from an EMBL/GenBank/DDBJ whole genome shotgun (WGS) entry which is preliminary data.</text>
</comment>
<evidence type="ECO:0000259" key="16">
    <source>
        <dbReference type="PROSITE" id="PS50011"/>
    </source>
</evidence>
<keyword evidence="6" id="KW-0808">Transferase</keyword>
<gene>
    <name evidence="18" type="ORF">A3Q56_02248</name>
</gene>
<keyword evidence="10" id="KW-0446">Lipid-binding</keyword>
<dbReference type="PROSITE" id="PS00107">
    <property type="entry name" value="PROTEIN_KINASE_ATP"/>
    <property type="match status" value="1"/>
</dbReference>
<evidence type="ECO:0000256" key="14">
    <source>
        <dbReference type="ARBA" id="ARBA00048679"/>
    </source>
</evidence>
<evidence type="ECO:0000256" key="12">
    <source>
        <dbReference type="ARBA" id="ARBA00023306"/>
    </source>
</evidence>
<dbReference type="GO" id="GO:0106310">
    <property type="term" value="F:protein serine kinase activity"/>
    <property type="evidence" value="ECO:0007669"/>
    <property type="project" value="RHEA"/>
</dbReference>
<proteinExistence type="inferred from homology"/>
<keyword evidence="7 15" id="KW-0547">Nucleotide-binding</keyword>
<keyword evidence="4" id="KW-1003">Cell membrane</keyword>
<sequence>MDKSKNPLIGYYHIKETIGSGGFAKVKLGFHNLTGDKVAIKIIDKEALGDDLPRVKKEVEAMMELSHRYICQLYQVVETDSKIYMILEYCPGGELFDYIVAKDKLSEKEAIFYFRQIVSAIKYCHSRGYAHRDLKPENLLLDTNQNLKLIDFGLCAKPKGGINEPLSTCCGSPAYAAPELISGKRYKGVQVDIWSMGVLLYALLCGYLPFDDENIVVVYRKIQNGSYILPHWIGKDTTEFLKLMLEIDPKKRATIDTLMRHEWLHKNVDTSIHFGGIDIKSTLDNDCIREISLYQNKAMCEIYKSIAKWKYNYMTSTYLLLYRKKINGRPISLLFQKPFFERNRLSVNIKEILDSSACNIRIDKPEKTQIGRDNFLHKTKSDESQAHKDCEKKHVHGKPVNVKTKNTTTITTEIQGVMSPSRSVDSQLQGPEKRRIKHTISSTKKCGSVNNSLDIIGTPKNKTKNSKMLGNLEKSIGKVRSILTPKKYRYNHDQIRRIKNTHNVTSQHKYTCPFMLLQLKNALMSRRINYEKISSYIMRCSIKDDWGKEQMIFDLEIVENSKTCRNCVHYKRVRGDVWHYKKIVKDILILANLW</sequence>